<protein>
    <submittedName>
        <fullName evidence="9">T-box transcription factor TBX15</fullName>
    </submittedName>
</protein>
<evidence type="ECO:0000256" key="6">
    <source>
        <dbReference type="PROSITE-ProRule" id="PRU00201"/>
    </source>
</evidence>
<dbReference type="PRINTS" id="PR00937">
    <property type="entry name" value="TBOX"/>
</dbReference>
<feature type="domain" description="T-box" evidence="8">
    <location>
        <begin position="357"/>
        <end position="544"/>
    </location>
</feature>
<keyword evidence="5 6" id="KW-0539">Nucleus</keyword>
<proteinExistence type="predicted"/>
<evidence type="ECO:0000313" key="10">
    <source>
        <dbReference type="Proteomes" id="UP001623348"/>
    </source>
</evidence>
<dbReference type="GO" id="GO:1990837">
    <property type="term" value="F:sequence-specific double-stranded DNA binding"/>
    <property type="evidence" value="ECO:0007669"/>
    <property type="project" value="UniProtKB-ARBA"/>
</dbReference>
<dbReference type="FunFam" id="2.60.40.820:FF:000001">
    <property type="entry name" value="T-box transcription factor TBX18"/>
    <property type="match status" value="1"/>
</dbReference>
<comment type="caution">
    <text evidence="6">Lacks conserved residue(s) required for the propagation of feature annotation.</text>
</comment>
<dbReference type="Proteomes" id="UP001623348">
    <property type="component" value="Unassembled WGS sequence"/>
</dbReference>
<comment type="subcellular location">
    <subcellularLocation>
        <location evidence="1 6">Nucleus</location>
    </subcellularLocation>
</comment>
<dbReference type="Pfam" id="PF00907">
    <property type="entry name" value="T-box"/>
    <property type="match status" value="1"/>
</dbReference>
<keyword evidence="10" id="KW-1185">Reference proteome</keyword>
<feature type="region of interest" description="Disordered" evidence="7">
    <location>
        <begin position="578"/>
        <end position="609"/>
    </location>
</feature>
<dbReference type="InterPro" id="IPR008967">
    <property type="entry name" value="p53-like_TF_DNA-bd_sf"/>
</dbReference>
<evidence type="ECO:0000256" key="2">
    <source>
        <dbReference type="ARBA" id="ARBA00023015"/>
    </source>
</evidence>
<keyword evidence="3 6" id="KW-0238">DNA-binding</keyword>
<gene>
    <name evidence="9" type="ORF">GRJ2_000222500</name>
</gene>
<name>A0ABC9VXY5_GRUJA</name>
<dbReference type="InterPro" id="IPR036960">
    <property type="entry name" value="T-box_sf"/>
</dbReference>
<evidence type="ECO:0000256" key="7">
    <source>
        <dbReference type="SAM" id="MobiDB-lite"/>
    </source>
</evidence>
<dbReference type="AlphaFoldDB" id="A0ABC9VXY5"/>
<feature type="compositionally biased region" description="Polar residues" evidence="7">
    <location>
        <begin position="663"/>
        <end position="701"/>
    </location>
</feature>
<evidence type="ECO:0000313" key="9">
    <source>
        <dbReference type="EMBL" id="GAB0177572.1"/>
    </source>
</evidence>
<feature type="compositionally biased region" description="Low complexity" evidence="7">
    <location>
        <begin position="586"/>
        <end position="609"/>
    </location>
</feature>
<dbReference type="InterPro" id="IPR046360">
    <property type="entry name" value="T-box_DNA-bd"/>
</dbReference>
<dbReference type="SUPFAM" id="SSF49417">
    <property type="entry name" value="p53-like transcription factors"/>
    <property type="match status" value="1"/>
</dbReference>
<feature type="region of interest" description="Disordered" evidence="7">
    <location>
        <begin position="663"/>
        <end position="702"/>
    </location>
</feature>
<keyword evidence="4" id="KW-0804">Transcription</keyword>
<accession>A0ABC9VXY5</accession>
<evidence type="ECO:0000259" key="8">
    <source>
        <dbReference type="PROSITE" id="PS50252"/>
    </source>
</evidence>
<dbReference type="InterPro" id="IPR018186">
    <property type="entry name" value="TF_T-box_CS"/>
</dbReference>
<dbReference type="EMBL" id="BAAFJT010000001">
    <property type="protein sequence ID" value="GAB0177572.1"/>
    <property type="molecule type" value="Genomic_DNA"/>
</dbReference>
<evidence type="ECO:0000256" key="3">
    <source>
        <dbReference type="ARBA" id="ARBA00023125"/>
    </source>
</evidence>
<comment type="caution">
    <text evidence="9">The sequence shown here is derived from an EMBL/GenBank/DDBJ whole genome shotgun (WGS) entry which is preliminary data.</text>
</comment>
<dbReference type="GO" id="GO:0005634">
    <property type="term" value="C:nucleus"/>
    <property type="evidence" value="ECO:0007669"/>
    <property type="project" value="UniProtKB-SubCell"/>
</dbReference>
<dbReference type="PANTHER" id="PTHR11267">
    <property type="entry name" value="T-BOX PROTEIN-RELATED"/>
    <property type="match status" value="1"/>
</dbReference>
<feature type="region of interest" description="Disordered" evidence="7">
    <location>
        <begin position="284"/>
        <end position="352"/>
    </location>
</feature>
<dbReference type="PROSITE" id="PS01283">
    <property type="entry name" value="TBOX_1"/>
    <property type="match status" value="1"/>
</dbReference>
<evidence type="ECO:0000256" key="1">
    <source>
        <dbReference type="ARBA" id="ARBA00004123"/>
    </source>
</evidence>
<reference evidence="9 10" key="1">
    <citation type="submission" date="2024-06" db="EMBL/GenBank/DDBJ databases">
        <title>The draft genome of Grus japonensis, version 3.</title>
        <authorList>
            <person name="Nabeshima K."/>
            <person name="Suzuki S."/>
            <person name="Onuma M."/>
        </authorList>
    </citation>
    <scope>NUCLEOTIDE SEQUENCE [LARGE SCALE GENOMIC DNA]</scope>
    <source>
        <strain evidence="9 10">451A</strain>
    </source>
</reference>
<organism evidence="9 10">
    <name type="scientific">Grus japonensis</name>
    <name type="common">Japanese crane</name>
    <name type="synonym">Red-crowned crane</name>
    <dbReference type="NCBI Taxonomy" id="30415"/>
    <lineage>
        <taxon>Eukaryota</taxon>
        <taxon>Metazoa</taxon>
        <taxon>Chordata</taxon>
        <taxon>Craniata</taxon>
        <taxon>Vertebrata</taxon>
        <taxon>Euteleostomi</taxon>
        <taxon>Archelosauria</taxon>
        <taxon>Archosauria</taxon>
        <taxon>Dinosauria</taxon>
        <taxon>Saurischia</taxon>
        <taxon>Theropoda</taxon>
        <taxon>Coelurosauria</taxon>
        <taxon>Aves</taxon>
        <taxon>Neognathae</taxon>
        <taxon>Neoaves</taxon>
        <taxon>Gruiformes</taxon>
        <taxon>Gruidae</taxon>
        <taxon>Grus</taxon>
    </lineage>
</organism>
<feature type="compositionally biased region" description="Polar residues" evidence="7">
    <location>
        <begin position="325"/>
        <end position="336"/>
    </location>
</feature>
<dbReference type="PROSITE" id="PS01264">
    <property type="entry name" value="TBOX_2"/>
    <property type="match status" value="1"/>
</dbReference>
<dbReference type="CDD" id="cd20191">
    <property type="entry name" value="T-box_TBX15_18_22-like"/>
    <property type="match status" value="1"/>
</dbReference>
<evidence type="ECO:0000256" key="5">
    <source>
        <dbReference type="ARBA" id="ARBA00023242"/>
    </source>
</evidence>
<keyword evidence="2" id="KW-0805">Transcription regulation</keyword>
<dbReference type="PANTHER" id="PTHR11267:SF98">
    <property type="entry name" value="T-BOX TRANSCRIPTION FACTOR TBX15"/>
    <property type="match status" value="1"/>
</dbReference>
<dbReference type="InterPro" id="IPR001699">
    <property type="entry name" value="TF_T-box"/>
</dbReference>
<dbReference type="Gene3D" id="2.60.40.820">
    <property type="entry name" value="Transcription factor, T-box"/>
    <property type="match status" value="1"/>
</dbReference>
<sequence>MFIHDLDEGTECTLSKFADDTKLGGVTDTPEGCAAIQQDLDRLESWVQRILMKFNKGKCRVLHLGRNNPKHQYRLGVDLLGSSAAEKDLGVLVDKQLSMSQQCALVAKKANGTLGCIKKSVASRLREVILPLYSALVRPHLECWVQFWAAQFKKDRELLERVQRRATRTIRGLEHLSYEERLRELGLFSLESRRLRGDLINTYKYLKDRCQDDGARFSSVVPSDRTRGNGHKLEHSKFHLNMRKKLLHFEGDQALGQAAQREALIGTNKKRKLRDWEDKGLDLSMESLSPNGQLGDNEDPTQCLDLNPDSEQSTGSDTEVLAERTSCSFGSHSDLTSGGSGPQPPPPSSMEEIQVELQCADLWKRFHDIGTEMIITKAGRRMFPAMRVKITGLDPHQQYYIAMDIVPVDNKRYRYVYHSSKWMVAGNADSPVPPRVYIHPDSLASGDTWMRQVVSFDKLKLTNNELDDQGHIILHSMHKYQPRVHVIRKDFSSDLSPTKPVPSGDGVKTFNFPETVFTTVTAYQNQQITRLKIDRNPFAKGFRDSGRNRTGLEAIMETYAFWRPPVRTLTFEDFTTMQKQQGGSTGTSPTTSSTGTPSPSASSHLLSPSCSPPAFHLAPNTFNVGCRESQLCNLNLSDYPPCARSNMAALQSYPGLSDGGYNRLQSGTASSSQPSETFMPQRTPSLISGMPTPSSLPSNSKMEAYSGQLGSFPSSQFQYVMQAGNPASTSSSSHMFGGGHMQQSSYNAFSLHNPYNLYGYNFPASPRLAASPEKLTTSQSTLLCSSPSSGAFGERQYLSTGMDHGMHMISPPSSNQQTANACDNRQYGAVQGSSSQMSVHMV</sequence>
<dbReference type="PROSITE" id="PS50252">
    <property type="entry name" value="TBOX_3"/>
    <property type="match status" value="1"/>
</dbReference>
<evidence type="ECO:0000256" key="4">
    <source>
        <dbReference type="ARBA" id="ARBA00023163"/>
    </source>
</evidence>
<dbReference type="SMART" id="SM00425">
    <property type="entry name" value="TBOX"/>
    <property type="match status" value="1"/>
</dbReference>